<dbReference type="InterPro" id="IPR022441">
    <property type="entry name" value="Para_beta_helix_rpt-2"/>
</dbReference>
<dbReference type="Pfam" id="PF13290">
    <property type="entry name" value="CHB_HEX_C_1"/>
    <property type="match status" value="1"/>
</dbReference>
<evidence type="ECO:0000259" key="4">
    <source>
        <dbReference type="Pfam" id="PF13290"/>
    </source>
</evidence>
<protein>
    <submittedName>
        <fullName evidence="5">Uncharacterized protein</fullName>
    </submittedName>
</protein>
<keyword evidence="2" id="KW-1133">Transmembrane helix</keyword>
<dbReference type="InterPro" id="IPR039448">
    <property type="entry name" value="Beta_helix"/>
</dbReference>
<dbReference type="SMART" id="SM00710">
    <property type="entry name" value="PbH1"/>
    <property type="match status" value="8"/>
</dbReference>
<dbReference type="InterPro" id="IPR006626">
    <property type="entry name" value="PbH1"/>
</dbReference>
<keyword evidence="2" id="KW-0812">Transmembrane</keyword>
<comment type="caution">
    <text evidence="5">The sequence shown here is derived from an EMBL/GenBank/DDBJ whole genome shotgun (WGS) entry which is preliminary data.</text>
</comment>
<feature type="transmembrane region" description="Helical" evidence="2">
    <location>
        <begin position="33"/>
        <end position="56"/>
    </location>
</feature>
<evidence type="ECO:0000313" key="5">
    <source>
        <dbReference type="EMBL" id="OGY87511.1"/>
    </source>
</evidence>
<accession>A0A1G2BE70</accession>
<feature type="domain" description="Right handed beta helix" evidence="3">
    <location>
        <begin position="258"/>
        <end position="437"/>
    </location>
</feature>
<evidence type="ECO:0000256" key="2">
    <source>
        <dbReference type="SAM" id="Phobius"/>
    </source>
</evidence>
<evidence type="ECO:0000259" key="3">
    <source>
        <dbReference type="Pfam" id="PF13229"/>
    </source>
</evidence>
<feature type="compositionally biased region" description="Acidic residues" evidence="1">
    <location>
        <begin position="691"/>
        <end position="707"/>
    </location>
</feature>
<feature type="transmembrane region" description="Helical" evidence="2">
    <location>
        <begin position="1345"/>
        <end position="1366"/>
    </location>
</feature>
<feature type="compositionally biased region" description="Low complexity" evidence="1">
    <location>
        <begin position="1124"/>
        <end position="1174"/>
    </location>
</feature>
<keyword evidence="2" id="KW-0472">Membrane</keyword>
<proteinExistence type="predicted"/>
<dbReference type="InterPro" id="IPR011050">
    <property type="entry name" value="Pectin_lyase_fold/virulence"/>
</dbReference>
<evidence type="ECO:0000256" key="1">
    <source>
        <dbReference type="SAM" id="MobiDB-lite"/>
    </source>
</evidence>
<dbReference type="InterPro" id="IPR059177">
    <property type="entry name" value="GH29D-like_dom"/>
</dbReference>
<sequence length="1413" mass="152409">MRREKKHHKTFLAYIQQQERKVRFKKISGAQRIIGYFWLFFLYITLSLYRVLYLLFAPPVKSFTLNSQQNKNGTWKESYNQHIELQKGIRLFSLSSVLMITVSSLALFVIIQYIFPPEKTAPVQAADNNYIVSNNNDAGNGSLRMAITNANLAVGSVDIIFATPATDITLVTALPDLTHPVNMLVTDPFRMKVDGSNLGPGVDCWTLAAGSEGTQMVGMIFQNCPRHGLNITAANNITIGGTGDLANTVYAVDNGGYGIYLQSSSSNITNIIVGYPHTVGDGYGNTLGGVYIGGDNNTIDGLVTVNNTGPGLEIATAAEGNTVINSYFGLKTDLGNDLGNTKGVTIAGNNNTIGGTGTGNVIADNDEQGIYVDSVNGGTISNNIIGLNESANMALGNSNGIFLQNSQNVAITENTISGNNDNGIAVNSGANNTIIKNYLGTNSGGSNLGNAGLGINNTNGATDITIGGTVSNSNTIANNTFGGVGVDGNTTKYILISKNSFANNTPGNILLTNSGNESIAAPTVAGAGSTRINGSSSGTTGEKVEVYADNNYLGEATVNSNGDWSLLPEDISLTDFSSYDGASISAIYIDGNNNTSQFAASAKTLTTTAATLTVTDDAVFTDEIDVTAAIENGGILYYTTDNSTPTVASTSALDSVLLVFTETTTLKIFAVDNNNNTTAVQTKTYTKETSTDDDNTPDDNTPDDTLPDDNNNLEGTLDINYLKPKNTTINNLDVYNADELNYVPTNSLKIIGQVANNAHQVQVIIRQNKNDDLIESKWVEVNNEKWQRTVEQNLKKGNKYTVTAKARVKNNPEKTSAVFSLATVVATNPQPTITTLKPVVNVTANPKELVFGGLFQGEYNGAKFRIQNVASGEIVNTCAVAENGDQTTKNGSCTLDKILPNGDYRVLFHSLDQDLLSAPDFTRLTVAPAVARATFNLDDRSADFKYRLTTSKNLGLIGLKPENAIVKIYLNDVLQNIAETVEKINWKSTLDLSKYAYGDYLLTVKFFDEDKKEIADDLIFPFKYTANVINPSVLTSLPAKVNQNTFLNIIVLGGEGDVLTIYHNNASYQTLTLNENKSQGTATESIALPTTTIGQHTISLQTKNSAALSSTTLVLSYEVVKTPVNPVPTTKNTPNTEEPLNNNEPENQNNPPDNTPTDVTPDQENNNPVNNTPNDNEENIPALWKEPVKTETEKQEVAQRLNQLNKTKINTKAYSVVTDVNGQVVSQTELQKNDQGVTILYNTKISGMNFNWPGVSPKTETQTITFGGYTDPYAQVVLTVRSEPIVQVTRADENGEWKINVPIALLPAGEHSAYVQTTSKGVASNEVEIAKFVVVEKEKISSTTWIFIVNVLIVIVLLLLAIALQFRRRIKQMDRYSAPPIANKGNNRTSLKEAKTVAALTRATEEKSKNNLN</sequence>
<dbReference type="Gene3D" id="2.160.20.10">
    <property type="entry name" value="Single-stranded right-handed beta-helix, Pectin lyase-like"/>
    <property type="match status" value="1"/>
</dbReference>
<feature type="transmembrane region" description="Helical" evidence="2">
    <location>
        <begin position="91"/>
        <end position="115"/>
    </location>
</feature>
<feature type="region of interest" description="Disordered" evidence="1">
    <location>
        <begin position="1124"/>
        <end position="1181"/>
    </location>
</feature>
<evidence type="ECO:0000313" key="6">
    <source>
        <dbReference type="Proteomes" id="UP000176420"/>
    </source>
</evidence>
<feature type="domain" description="GH29D-like beta-sandwich" evidence="4">
    <location>
        <begin position="621"/>
        <end position="682"/>
    </location>
</feature>
<feature type="region of interest" description="Disordered" evidence="1">
    <location>
        <begin position="683"/>
        <end position="712"/>
    </location>
</feature>
<dbReference type="NCBIfam" id="TIGR03804">
    <property type="entry name" value="para_beta_helix"/>
    <property type="match status" value="1"/>
</dbReference>
<dbReference type="SUPFAM" id="SSF51126">
    <property type="entry name" value="Pectin lyase-like"/>
    <property type="match status" value="1"/>
</dbReference>
<dbReference type="Pfam" id="PF13229">
    <property type="entry name" value="Beta_helix"/>
    <property type="match status" value="1"/>
</dbReference>
<reference evidence="5 6" key="1">
    <citation type="journal article" date="2016" name="Nat. Commun.">
        <title>Thousands of microbial genomes shed light on interconnected biogeochemical processes in an aquifer system.</title>
        <authorList>
            <person name="Anantharaman K."/>
            <person name="Brown C.T."/>
            <person name="Hug L.A."/>
            <person name="Sharon I."/>
            <person name="Castelle C.J."/>
            <person name="Probst A.J."/>
            <person name="Thomas B.C."/>
            <person name="Singh A."/>
            <person name="Wilkins M.J."/>
            <person name="Karaoz U."/>
            <person name="Brodie E.L."/>
            <person name="Williams K.H."/>
            <person name="Hubbard S.S."/>
            <person name="Banfield J.F."/>
        </authorList>
    </citation>
    <scope>NUCLEOTIDE SEQUENCE [LARGE SCALE GENOMIC DNA]</scope>
</reference>
<dbReference type="EMBL" id="MHKI01000008">
    <property type="protein sequence ID" value="OGY87511.1"/>
    <property type="molecule type" value="Genomic_DNA"/>
</dbReference>
<dbReference type="InterPro" id="IPR012334">
    <property type="entry name" value="Pectin_lyas_fold"/>
</dbReference>
<gene>
    <name evidence="5" type="ORF">A2319_04075</name>
</gene>
<name>A0A1G2BE70_9BACT</name>
<dbReference type="Proteomes" id="UP000176420">
    <property type="component" value="Unassembled WGS sequence"/>
</dbReference>
<organism evidence="5 6">
    <name type="scientific">Candidatus Kerfeldbacteria bacterium RIFOXYB2_FULL_38_14</name>
    <dbReference type="NCBI Taxonomy" id="1798547"/>
    <lineage>
        <taxon>Bacteria</taxon>
        <taxon>Candidatus Kerfeldiibacteriota</taxon>
    </lineage>
</organism>